<organism evidence="3 4">
    <name type="scientific">Mucinivorans hirudinis</name>
    <dbReference type="NCBI Taxonomy" id="1433126"/>
    <lineage>
        <taxon>Bacteria</taxon>
        <taxon>Pseudomonadati</taxon>
        <taxon>Bacteroidota</taxon>
        <taxon>Bacteroidia</taxon>
        <taxon>Bacteroidales</taxon>
        <taxon>Rikenellaceae</taxon>
        <taxon>Mucinivorans</taxon>
    </lineage>
</organism>
<evidence type="ECO:0000313" key="4">
    <source>
        <dbReference type="Proteomes" id="UP000027616"/>
    </source>
</evidence>
<protein>
    <submittedName>
        <fullName evidence="3">Uncharacterized protein</fullName>
    </submittedName>
</protein>
<dbReference type="Proteomes" id="UP000027616">
    <property type="component" value="Chromosome I"/>
</dbReference>
<dbReference type="STRING" id="1433126.BN938_1967"/>
<keyword evidence="2" id="KW-1133">Transmembrane helix</keyword>
<dbReference type="AlphaFoldDB" id="A0A060RDR1"/>
<keyword evidence="4" id="KW-1185">Reference proteome</keyword>
<dbReference type="eggNOG" id="ENOG50315HF">
    <property type="taxonomic scope" value="Bacteria"/>
</dbReference>
<proteinExistence type="predicted"/>
<reference evidence="3 4" key="1">
    <citation type="journal article" date="2015" name="Genome Announc.">
        <title>Complete Genome Sequence of the Novel Leech Symbiont Mucinivorans hirudinis M3T.</title>
        <authorList>
            <person name="Nelson M.C."/>
            <person name="Bomar L."/>
            <person name="Graf J."/>
        </authorList>
    </citation>
    <scope>NUCLEOTIDE SEQUENCE [LARGE SCALE GENOMIC DNA]</scope>
    <source>
        <strain evidence="4">M3</strain>
    </source>
</reference>
<evidence type="ECO:0000313" key="3">
    <source>
        <dbReference type="EMBL" id="CDN32044.1"/>
    </source>
</evidence>
<keyword evidence="2" id="KW-0812">Transmembrane</keyword>
<dbReference type="KEGG" id="rbc:BN938_1967"/>
<keyword evidence="1" id="KW-0175">Coiled coil</keyword>
<gene>
    <name evidence="3" type="ORF">BN938_1967</name>
</gene>
<sequence>MKYLIMTLIFVGCTTTKRTVTSTKYESYVDTVVRVVTDSSLIEALLECDSLGRVRLAALSVRNSELSRQNIELENNKLRVESRSQSVERLREVVVRDTLVQVVERVDAQGDQTAAWWQTALMWVGAGVIIVLLLTRH</sequence>
<keyword evidence="2" id="KW-0472">Membrane</keyword>
<evidence type="ECO:0000256" key="2">
    <source>
        <dbReference type="SAM" id="Phobius"/>
    </source>
</evidence>
<evidence type="ECO:0000256" key="1">
    <source>
        <dbReference type="SAM" id="Coils"/>
    </source>
</evidence>
<feature type="coiled-coil region" evidence="1">
    <location>
        <begin position="56"/>
        <end position="83"/>
    </location>
</feature>
<name>A0A060RDR1_9BACT</name>
<dbReference type="EMBL" id="HG934468">
    <property type="protein sequence ID" value="CDN32044.1"/>
    <property type="molecule type" value="Genomic_DNA"/>
</dbReference>
<feature type="transmembrane region" description="Helical" evidence="2">
    <location>
        <begin position="115"/>
        <end position="134"/>
    </location>
</feature>
<accession>A0A060RDR1</accession>
<dbReference type="HOGENOM" id="CLU_1862931_0_0_10"/>